<evidence type="ECO:0000256" key="1">
    <source>
        <dbReference type="SAM" id="MobiDB-lite"/>
    </source>
</evidence>
<evidence type="ECO:0000313" key="3">
    <source>
        <dbReference type="Proteomes" id="UP001596356"/>
    </source>
</evidence>
<feature type="compositionally biased region" description="Polar residues" evidence="1">
    <location>
        <begin position="1695"/>
        <end position="1705"/>
    </location>
</feature>
<feature type="compositionally biased region" description="Low complexity" evidence="1">
    <location>
        <begin position="1586"/>
        <end position="1609"/>
    </location>
</feature>
<feature type="region of interest" description="Disordered" evidence="1">
    <location>
        <begin position="1533"/>
        <end position="1656"/>
    </location>
</feature>
<dbReference type="RefSeq" id="WP_377825184.1">
    <property type="nucleotide sequence ID" value="NZ_JBHSWJ010000002.1"/>
</dbReference>
<accession>A0ABW2AZM5</accession>
<dbReference type="EMBL" id="JBHSWJ010000002">
    <property type="protein sequence ID" value="MFC6715815.1"/>
    <property type="molecule type" value="Genomic_DNA"/>
</dbReference>
<gene>
    <name evidence="2" type="ORF">ACFQBT_19075</name>
</gene>
<keyword evidence="3" id="KW-1185">Reference proteome</keyword>
<protein>
    <submittedName>
        <fullName evidence="2">Uncharacterized protein</fullName>
    </submittedName>
</protein>
<feature type="compositionally biased region" description="Basic and acidic residues" evidence="1">
    <location>
        <begin position="1611"/>
        <end position="1621"/>
    </location>
</feature>
<evidence type="ECO:0000313" key="2">
    <source>
        <dbReference type="EMBL" id="MFC6715815.1"/>
    </source>
</evidence>
<dbReference type="Proteomes" id="UP001596356">
    <property type="component" value="Unassembled WGS sequence"/>
</dbReference>
<feature type="region of interest" description="Disordered" evidence="1">
    <location>
        <begin position="1679"/>
        <end position="1734"/>
    </location>
</feature>
<name>A0ABW2AZM5_9MICO</name>
<organism evidence="2 3">
    <name type="scientific">Branchiibius cervicis</name>
    <dbReference type="NCBI Taxonomy" id="908252"/>
    <lineage>
        <taxon>Bacteria</taxon>
        <taxon>Bacillati</taxon>
        <taxon>Actinomycetota</taxon>
        <taxon>Actinomycetes</taxon>
        <taxon>Micrococcales</taxon>
        <taxon>Dermacoccaceae</taxon>
        <taxon>Branchiibius</taxon>
    </lineage>
</organism>
<comment type="caution">
    <text evidence="2">The sequence shown here is derived from an EMBL/GenBank/DDBJ whole genome shotgun (WGS) entry which is preliminary data.</text>
</comment>
<proteinExistence type="predicted"/>
<reference evidence="3" key="1">
    <citation type="journal article" date="2019" name="Int. J. Syst. Evol. Microbiol.">
        <title>The Global Catalogue of Microorganisms (GCM) 10K type strain sequencing project: providing services to taxonomists for standard genome sequencing and annotation.</title>
        <authorList>
            <consortium name="The Broad Institute Genomics Platform"/>
            <consortium name="The Broad Institute Genome Sequencing Center for Infectious Disease"/>
            <person name="Wu L."/>
            <person name="Ma J."/>
        </authorList>
    </citation>
    <scope>NUCLEOTIDE SEQUENCE [LARGE SCALE GENOMIC DNA]</scope>
    <source>
        <strain evidence="3">NBRC 106593</strain>
    </source>
</reference>
<sequence>MTGFTRRDTRLALIDKALAKDPANTALVAERQAYSGQDWKLEDRTVATVAYSALWTDPLTAVGQQDDPVLSTLRRRRRFTDQDLIAIQAIPRPAGPVAPDFAAAVLQAMANRRSAVEDLLVAVHHIWLMSAGGKEPPYPFDDVGVLLPLGIETVFQPSGANWTVRVRVIPQPPSMHGFRAELSQGGQEAADRFWRSCNRSGRMRRAWLGKEPVARAFDTLAQQVGAARATWIVTATKGVRADGHVSAVLIDKPPAVDDDILQHVVGLPPQLSVVVWTHDAAGTAQIQEIGTLPQSGGAIDPVLPVRLPATPQEVAGNWLVDWDAAEKVGLAGVFDLPAGIGPDGLGGIAVAGIGDESPAALFSDQVRAGNLGEVTLGAATASVSGATTALSSSAPGGGPALDGAPDSASYLMAAQDRLAQQVAEPGSFDALMRDYLAGSADLPTVARVRGLAELQAQESMADEVSTPCGLSRIMVRALWPALWGSWTFEAWGMQAEGVVISRWALDHLYPEGPLPPVRFGAAPYGVLPVTCLSTWQGDDDDPNSPVLSELAARVADIQQRLYATGLPQRSVRGPDGEPVDPSREADLLARAGVSSRTRFRDYRPTQTLLDPAPYLDNLNNALKRLDLPTRDQFWAATTVRARRTGPQSVSPNHSMVWFYPDRPRDVTPYWLRIPLTHVIDYLLRRGELTTAVPAAKALTQLDRLFAGGMRLGLLADPSLEPGGGLLRILPDDLLSRLLVQSALTSNAWRINQPAGAGELVKPAQPGGADEDQDDQVVASTRLAALADPHKAEVWDGIVTIPGGTLPHFPVEQEPGRRDRLARALGATIDAVSHRIDPLATGFAWQRLRRSVEEPTGTHRLGAYGWVFGPFVGTPGPTPTGRLHTPSLPQTITAAILRERYLWAKAAGVTNRSGATPWSMTLTSRSVRLAQEYAAAIRAGLHLWEVIGQEVERIVGGASGAPGPYERIARLRMTYPIADPASPHRTCHGLNALSALLSDPPPPEPHLNPDQRQALQDVDAALDALAELTIIEGLTHAQSRATGRTGAVLDAAAGLGRMPELDYPKTRPSGYLVHTTVLSILPLAQAGPDASPGRVADPSVAAFLEQQLGTDWIWQVEFEDGTSQQVSLTDLQLSPVDTLVLSEAQLDRLVTTAAGSRPLTATWEENRAWHITDDAGDRAIHSVADLAMNPRDLSEKDPASVEAAVLSAVYGGAPATGAHAEIVPAPYVDLLTVWDELGNFVGSYDAGSFPDPDTVSKLPRPDVEKRLRLLLHAPAVSQLQRPAGLAAAADLCRLLGAPATRRAVSDGSTGATNSPAYEELRGRYTRLLADLKQVSSACTAAGRKSATDDARRAALRGAARWGVTCDAAPADAAAFYCALTGATPPPGATSLRTLATSAADVLKKRLAAVPSPARLPKTGAMAQPLSDPLKARAQGVPDGVQSMAELISRLAAPQGSLPILIAWDASDLTDTTGLATTPRPSLDDDWLPVLATVRDKLARVAAYQASGAPLTAWSSSTDPWLTAAVDAMAAQRRTGSIESLDPPSLTVAYGPAGALGKPGSRSGSSTRTARRSPCATGTRPRVRFQRSGRPGAAGHPAGRPAAAARPTGRSRTARDPARDPRGDGGSYGDRGRPGVRRPGAALGVAPGELRRRDPQRARVSVDALKSEVLTCPTCPITGSGWRPTPKATGRMPLRSECTTRCGSSRGNGRWASSRARTPAHRCRSRPGSPRPISATPWARPTLVRCPPNHSSSGACRTGCRIRPTWERRGTPIS</sequence>